<keyword evidence="1" id="KW-0472">Membrane</keyword>
<dbReference type="EMBL" id="BGPR01042276">
    <property type="protein sequence ID" value="GBO18675.1"/>
    <property type="molecule type" value="Genomic_DNA"/>
</dbReference>
<dbReference type="AlphaFoldDB" id="A0A4Y2V0E8"/>
<protein>
    <submittedName>
        <fullName evidence="2">Uncharacterized protein</fullName>
    </submittedName>
</protein>
<evidence type="ECO:0000313" key="3">
    <source>
        <dbReference type="EMBL" id="GBO18686.1"/>
    </source>
</evidence>
<proteinExistence type="predicted"/>
<accession>A0A4Y2V0E8</accession>
<comment type="caution">
    <text evidence="2">The sequence shown here is derived from an EMBL/GenBank/DDBJ whole genome shotgun (WGS) entry which is preliminary data.</text>
</comment>
<gene>
    <name evidence="3" type="ORF">AVEN_147862_1</name>
    <name evidence="2" type="ORF">AVEN_257012_1</name>
</gene>
<keyword evidence="4" id="KW-1185">Reference proteome</keyword>
<sequence length="110" mass="12460">MVTKMPPSTDVMVPICFVPFLAIILVDFLNSYYSYLVNAVDILTLEFESAVDSLSLSPRIPPNSEPERLPYLSWTLAKLVKTVTTLFLWKLVNSLSCHLISAERKRLLTL</sequence>
<evidence type="ECO:0000313" key="2">
    <source>
        <dbReference type="EMBL" id="GBO18675.1"/>
    </source>
</evidence>
<dbReference type="Proteomes" id="UP000499080">
    <property type="component" value="Unassembled WGS sequence"/>
</dbReference>
<evidence type="ECO:0000256" key="1">
    <source>
        <dbReference type="SAM" id="Phobius"/>
    </source>
</evidence>
<name>A0A4Y2V0E8_ARAVE</name>
<feature type="transmembrane region" description="Helical" evidence="1">
    <location>
        <begin position="12"/>
        <end position="33"/>
    </location>
</feature>
<evidence type="ECO:0000313" key="4">
    <source>
        <dbReference type="Proteomes" id="UP000499080"/>
    </source>
</evidence>
<reference evidence="2 4" key="1">
    <citation type="journal article" date="2019" name="Sci. Rep.">
        <title>Orb-weaving spider Araneus ventricosus genome elucidates the spidroin gene catalogue.</title>
        <authorList>
            <person name="Kono N."/>
            <person name="Nakamura H."/>
            <person name="Ohtoshi R."/>
            <person name="Moran D.A.P."/>
            <person name="Shinohara A."/>
            <person name="Yoshida Y."/>
            <person name="Fujiwara M."/>
            <person name="Mori M."/>
            <person name="Tomita M."/>
            <person name="Arakawa K."/>
        </authorList>
    </citation>
    <scope>NUCLEOTIDE SEQUENCE [LARGE SCALE GENOMIC DNA]</scope>
</reference>
<keyword evidence="1" id="KW-1133">Transmembrane helix</keyword>
<keyword evidence="1" id="KW-0812">Transmembrane</keyword>
<dbReference type="EMBL" id="BGPR01042282">
    <property type="protein sequence ID" value="GBO18686.1"/>
    <property type="molecule type" value="Genomic_DNA"/>
</dbReference>
<organism evidence="2 4">
    <name type="scientific">Araneus ventricosus</name>
    <name type="common">Orbweaver spider</name>
    <name type="synonym">Epeira ventricosa</name>
    <dbReference type="NCBI Taxonomy" id="182803"/>
    <lineage>
        <taxon>Eukaryota</taxon>
        <taxon>Metazoa</taxon>
        <taxon>Ecdysozoa</taxon>
        <taxon>Arthropoda</taxon>
        <taxon>Chelicerata</taxon>
        <taxon>Arachnida</taxon>
        <taxon>Araneae</taxon>
        <taxon>Araneomorphae</taxon>
        <taxon>Entelegynae</taxon>
        <taxon>Araneoidea</taxon>
        <taxon>Araneidae</taxon>
        <taxon>Araneus</taxon>
    </lineage>
</organism>